<sequence>MPKDDFSYKPRHGFDIRVKPSGTSKTAKKSWAKTEARLCDRDDCDAPAEARAPKSPEKMNEYLWLCTAHAREHNKNWNFFSGKTDSEAAAMRHAARYGDRPTWKFSANGRASAAAKAGLNGMHEIDDALGGQTRMEPGSGRDDGVYREGRRLTKLQVQAFRTMNLPHNAAKSDIRRRYAELVKRYHPDSNEGDRSAEAQLQDVVKAHQLLKKAGFV</sequence>
<comment type="caution">
    <text evidence="2">The sequence shown here is derived from an EMBL/GenBank/DDBJ whole genome shotgun (WGS) entry which is preliminary data.</text>
</comment>
<dbReference type="PRINTS" id="PR00625">
    <property type="entry name" value="JDOMAIN"/>
</dbReference>
<proteinExistence type="predicted"/>
<reference evidence="2 3" key="1">
    <citation type="submission" date="2020-08" db="EMBL/GenBank/DDBJ databases">
        <title>Genomic Encyclopedia of Type Strains, Phase IV (KMG-IV): sequencing the most valuable type-strain genomes for metagenomic binning, comparative biology and taxonomic classification.</title>
        <authorList>
            <person name="Goeker M."/>
        </authorList>
    </citation>
    <scope>NUCLEOTIDE SEQUENCE [LARGE SCALE GENOMIC DNA]</scope>
    <source>
        <strain evidence="2 3">DSM 102850</strain>
    </source>
</reference>
<dbReference type="InterPro" id="IPR036869">
    <property type="entry name" value="J_dom_sf"/>
</dbReference>
<dbReference type="SMART" id="SM00271">
    <property type="entry name" value="DnaJ"/>
    <property type="match status" value="1"/>
</dbReference>
<dbReference type="CDD" id="cd06257">
    <property type="entry name" value="DnaJ"/>
    <property type="match status" value="1"/>
</dbReference>
<dbReference type="PROSITE" id="PS50076">
    <property type="entry name" value="DNAJ_2"/>
    <property type="match status" value="1"/>
</dbReference>
<keyword evidence="3" id="KW-1185">Reference proteome</keyword>
<dbReference type="Proteomes" id="UP000563524">
    <property type="component" value="Unassembled WGS sequence"/>
</dbReference>
<gene>
    <name evidence="2" type="ORF">GGQ59_001883</name>
</gene>
<dbReference type="RefSeq" id="WP_183817863.1">
    <property type="nucleotide sequence ID" value="NZ_JACHOB010000003.1"/>
</dbReference>
<dbReference type="Gene3D" id="1.10.287.110">
    <property type="entry name" value="DnaJ domain"/>
    <property type="match status" value="1"/>
</dbReference>
<dbReference type="Pfam" id="PF00226">
    <property type="entry name" value="DnaJ"/>
    <property type="match status" value="1"/>
</dbReference>
<accession>A0A840I5B3</accession>
<evidence type="ECO:0000259" key="1">
    <source>
        <dbReference type="PROSITE" id="PS50076"/>
    </source>
</evidence>
<dbReference type="SUPFAM" id="SSF46565">
    <property type="entry name" value="Chaperone J-domain"/>
    <property type="match status" value="1"/>
</dbReference>
<dbReference type="EMBL" id="JACHOB010000003">
    <property type="protein sequence ID" value="MBB4659358.1"/>
    <property type="molecule type" value="Genomic_DNA"/>
</dbReference>
<protein>
    <recommendedName>
        <fullName evidence="1">J domain-containing protein</fullName>
    </recommendedName>
</protein>
<dbReference type="AlphaFoldDB" id="A0A840I5B3"/>
<evidence type="ECO:0000313" key="3">
    <source>
        <dbReference type="Proteomes" id="UP000563524"/>
    </source>
</evidence>
<organism evidence="2 3">
    <name type="scientific">Parvularcula dongshanensis</name>
    <dbReference type="NCBI Taxonomy" id="1173995"/>
    <lineage>
        <taxon>Bacteria</taxon>
        <taxon>Pseudomonadati</taxon>
        <taxon>Pseudomonadota</taxon>
        <taxon>Alphaproteobacteria</taxon>
        <taxon>Parvularculales</taxon>
        <taxon>Parvularculaceae</taxon>
        <taxon>Parvularcula</taxon>
    </lineage>
</organism>
<name>A0A840I5B3_9PROT</name>
<dbReference type="InterPro" id="IPR001623">
    <property type="entry name" value="DnaJ_domain"/>
</dbReference>
<evidence type="ECO:0000313" key="2">
    <source>
        <dbReference type="EMBL" id="MBB4659358.1"/>
    </source>
</evidence>
<feature type="domain" description="J" evidence="1">
    <location>
        <begin position="158"/>
        <end position="215"/>
    </location>
</feature>